<dbReference type="Proteomes" id="UP000663828">
    <property type="component" value="Unassembled WGS sequence"/>
</dbReference>
<keyword evidence="2" id="KW-1185">Reference proteome</keyword>
<protein>
    <submittedName>
        <fullName evidence="1">Uncharacterized protein</fullName>
    </submittedName>
</protein>
<name>A0A815ZS62_ADIRI</name>
<feature type="non-terminal residue" evidence="1">
    <location>
        <position position="1"/>
    </location>
</feature>
<organism evidence="1 2">
    <name type="scientific">Adineta ricciae</name>
    <name type="common">Rotifer</name>
    <dbReference type="NCBI Taxonomy" id="249248"/>
    <lineage>
        <taxon>Eukaryota</taxon>
        <taxon>Metazoa</taxon>
        <taxon>Spiralia</taxon>
        <taxon>Gnathifera</taxon>
        <taxon>Rotifera</taxon>
        <taxon>Eurotatoria</taxon>
        <taxon>Bdelloidea</taxon>
        <taxon>Adinetida</taxon>
        <taxon>Adinetidae</taxon>
        <taxon>Adineta</taxon>
    </lineage>
</organism>
<proteinExistence type="predicted"/>
<dbReference type="EMBL" id="CAJNOR010006135">
    <property type="protein sequence ID" value="CAF1586805.1"/>
    <property type="molecule type" value="Genomic_DNA"/>
</dbReference>
<sequence>ILRIRYLGNIGMQQSRFDSILILESNGIDPELAGIDPR</sequence>
<dbReference type="AlphaFoldDB" id="A0A815ZS62"/>
<evidence type="ECO:0000313" key="1">
    <source>
        <dbReference type="EMBL" id="CAF1586805.1"/>
    </source>
</evidence>
<evidence type="ECO:0000313" key="2">
    <source>
        <dbReference type="Proteomes" id="UP000663828"/>
    </source>
</evidence>
<gene>
    <name evidence="1" type="ORF">XAT740_LOCUS46113</name>
</gene>
<comment type="caution">
    <text evidence="1">The sequence shown here is derived from an EMBL/GenBank/DDBJ whole genome shotgun (WGS) entry which is preliminary data.</text>
</comment>
<accession>A0A815ZS62</accession>
<reference evidence="1" key="1">
    <citation type="submission" date="2021-02" db="EMBL/GenBank/DDBJ databases">
        <authorList>
            <person name="Nowell W R."/>
        </authorList>
    </citation>
    <scope>NUCLEOTIDE SEQUENCE</scope>
</reference>